<evidence type="ECO:0000256" key="11">
    <source>
        <dbReference type="SAM" id="MobiDB-lite"/>
    </source>
</evidence>
<feature type="region of interest" description="Disordered" evidence="11">
    <location>
        <begin position="108"/>
        <end position="140"/>
    </location>
</feature>
<dbReference type="InterPro" id="IPR022346">
    <property type="entry name" value="T2SS_GspH"/>
</dbReference>
<comment type="subcellular location">
    <subcellularLocation>
        <location evidence="1">Cell inner membrane</location>
        <topology evidence="1">Single-pass membrane protein</topology>
    </subcellularLocation>
</comment>
<protein>
    <recommendedName>
        <fullName evidence="2">Type II secretion system protein H</fullName>
    </recommendedName>
    <alternativeName>
        <fullName evidence="10">General secretion pathway protein H</fullName>
    </alternativeName>
</protein>
<keyword evidence="15" id="KW-1185">Reference proteome</keyword>
<dbReference type="InterPro" id="IPR012902">
    <property type="entry name" value="N_methyl_site"/>
</dbReference>
<keyword evidence="3" id="KW-1003">Cell membrane</keyword>
<evidence type="ECO:0000313" key="15">
    <source>
        <dbReference type="Proteomes" id="UP000613582"/>
    </source>
</evidence>
<evidence type="ECO:0000256" key="10">
    <source>
        <dbReference type="ARBA" id="ARBA00030775"/>
    </source>
</evidence>
<dbReference type="PRINTS" id="PR00885">
    <property type="entry name" value="BCTERIALGSPH"/>
</dbReference>
<dbReference type="GO" id="GO:0005886">
    <property type="term" value="C:plasma membrane"/>
    <property type="evidence" value="ECO:0007669"/>
    <property type="project" value="UniProtKB-SubCell"/>
</dbReference>
<sequence>MAGRQRGMTLVEVLVVVVILGLVAGVVVMTLPSEEDTARIEAFGFASQVKVAQELAVTRGEIVGLRMEETRYSFVAYRADGWTSLVLPGAGGPEHSLAAETRSSLLLDSEPATGTAGGTRPFSLARESDQPPPQPDLVFLPTGAAPPFTAMFTGPMGNWQVVAADDGSIIVEGADD</sequence>
<accession>A0A8J2V645</accession>
<keyword evidence="7 12" id="KW-1133">Transmembrane helix</keyword>
<dbReference type="RefSeq" id="WP_188159837.1">
    <property type="nucleotide sequence ID" value="NZ_BMGH01000001.1"/>
</dbReference>
<evidence type="ECO:0000256" key="5">
    <source>
        <dbReference type="ARBA" id="ARBA00022519"/>
    </source>
</evidence>
<keyword evidence="5" id="KW-0997">Cell inner membrane</keyword>
<dbReference type="GO" id="GO:0015627">
    <property type="term" value="C:type II protein secretion system complex"/>
    <property type="evidence" value="ECO:0007669"/>
    <property type="project" value="InterPro"/>
</dbReference>
<evidence type="ECO:0000256" key="8">
    <source>
        <dbReference type="ARBA" id="ARBA00023136"/>
    </source>
</evidence>
<dbReference type="Gene3D" id="3.55.40.10">
    <property type="entry name" value="minor pseudopilin epsh domain"/>
    <property type="match status" value="1"/>
</dbReference>
<comment type="caution">
    <text evidence="14">The sequence shown here is derived from an EMBL/GenBank/DDBJ whole genome shotgun (WGS) entry which is preliminary data.</text>
</comment>
<reference evidence="14" key="2">
    <citation type="submission" date="2020-09" db="EMBL/GenBank/DDBJ databases">
        <authorList>
            <person name="Sun Q."/>
            <person name="Zhou Y."/>
        </authorList>
    </citation>
    <scope>NUCLEOTIDE SEQUENCE</scope>
    <source>
        <strain evidence="14">CGMCC 1.12921</strain>
    </source>
</reference>
<dbReference type="Pfam" id="PF12019">
    <property type="entry name" value="GspH"/>
    <property type="match status" value="1"/>
</dbReference>
<evidence type="ECO:0000256" key="1">
    <source>
        <dbReference type="ARBA" id="ARBA00004377"/>
    </source>
</evidence>
<evidence type="ECO:0000313" key="14">
    <source>
        <dbReference type="EMBL" id="GGD00108.1"/>
    </source>
</evidence>
<dbReference type="NCBIfam" id="TIGR02532">
    <property type="entry name" value="IV_pilin_GFxxxE"/>
    <property type="match status" value="1"/>
</dbReference>
<name>A0A8J2V645_9PROT</name>
<evidence type="ECO:0000256" key="9">
    <source>
        <dbReference type="ARBA" id="ARBA00025772"/>
    </source>
</evidence>
<evidence type="ECO:0000259" key="13">
    <source>
        <dbReference type="Pfam" id="PF12019"/>
    </source>
</evidence>
<evidence type="ECO:0000256" key="3">
    <source>
        <dbReference type="ARBA" id="ARBA00022475"/>
    </source>
</evidence>
<dbReference type="EMBL" id="BMGH01000001">
    <property type="protein sequence ID" value="GGD00108.1"/>
    <property type="molecule type" value="Genomic_DNA"/>
</dbReference>
<dbReference type="SUPFAM" id="SSF54523">
    <property type="entry name" value="Pili subunits"/>
    <property type="match status" value="1"/>
</dbReference>
<evidence type="ECO:0000256" key="6">
    <source>
        <dbReference type="ARBA" id="ARBA00022692"/>
    </source>
</evidence>
<dbReference type="Proteomes" id="UP000613582">
    <property type="component" value="Unassembled WGS sequence"/>
</dbReference>
<dbReference type="AlphaFoldDB" id="A0A8J2V645"/>
<evidence type="ECO:0000256" key="2">
    <source>
        <dbReference type="ARBA" id="ARBA00021549"/>
    </source>
</evidence>
<evidence type="ECO:0000256" key="4">
    <source>
        <dbReference type="ARBA" id="ARBA00022481"/>
    </source>
</evidence>
<gene>
    <name evidence="14" type="ORF">GCM10011342_06380</name>
</gene>
<feature type="transmembrane region" description="Helical" evidence="12">
    <location>
        <begin position="7"/>
        <end position="31"/>
    </location>
</feature>
<comment type="similarity">
    <text evidence="9">Belongs to the GSP H family.</text>
</comment>
<feature type="domain" description="General secretion pathway GspH" evidence="13">
    <location>
        <begin position="45"/>
        <end position="162"/>
    </location>
</feature>
<evidence type="ECO:0000256" key="7">
    <source>
        <dbReference type="ARBA" id="ARBA00022989"/>
    </source>
</evidence>
<keyword evidence="4" id="KW-0488">Methylation</keyword>
<proteinExistence type="inferred from homology"/>
<dbReference type="GO" id="GO:0015628">
    <property type="term" value="P:protein secretion by the type II secretion system"/>
    <property type="evidence" value="ECO:0007669"/>
    <property type="project" value="InterPro"/>
</dbReference>
<dbReference type="InterPro" id="IPR045584">
    <property type="entry name" value="Pilin-like"/>
</dbReference>
<dbReference type="Pfam" id="PF07963">
    <property type="entry name" value="N_methyl"/>
    <property type="match status" value="1"/>
</dbReference>
<keyword evidence="8 12" id="KW-0472">Membrane</keyword>
<reference evidence="14" key="1">
    <citation type="journal article" date="2014" name="Int. J. Syst. Evol. Microbiol.">
        <title>Complete genome sequence of Corynebacterium casei LMG S-19264T (=DSM 44701T), isolated from a smear-ripened cheese.</title>
        <authorList>
            <consortium name="US DOE Joint Genome Institute (JGI-PGF)"/>
            <person name="Walter F."/>
            <person name="Albersmeier A."/>
            <person name="Kalinowski J."/>
            <person name="Ruckert C."/>
        </authorList>
    </citation>
    <scope>NUCLEOTIDE SEQUENCE</scope>
    <source>
        <strain evidence="14">CGMCC 1.12921</strain>
    </source>
</reference>
<dbReference type="PROSITE" id="PS00409">
    <property type="entry name" value="PROKAR_NTER_METHYL"/>
    <property type="match status" value="1"/>
</dbReference>
<keyword evidence="6 12" id="KW-0812">Transmembrane</keyword>
<organism evidence="14 15">
    <name type="scientific">Aquisalinus flavus</name>
    <dbReference type="NCBI Taxonomy" id="1526572"/>
    <lineage>
        <taxon>Bacteria</taxon>
        <taxon>Pseudomonadati</taxon>
        <taxon>Pseudomonadota</taxon>
        <taxon>Alphaproteobacteria</taxon>
        <taxon>Parvularculales</taxon>
        <taxon>Parvularculaceae</taxon>
        <taxon>Aquisalinus</taxon>
    </lineage>
</organism>
<evidence type="ECO:0000256" key="12">
    <source>
        <dbReference type="SAM" id="Phobius"/>
    </source>
</evidence>
<dbReference type="InterPro" id="IPR002416">
    <property type="entry name" value="T2SS_protein-GspH"/>
</dbReference>